<organism evidence="11 12">
    <name type="scientific">Bradyrhizobium australiense</name>
    <dbReference type="NCBI Taxonomy" id="2721161"/>
    <lineage>
        <taxon>Bacteria</taxon>
        <taxon>Pseudomonadati</taxon>
        <taxon>Pseudomonadota</taxon>
        <taxon>Alphaproteobacteria</taxon>
        <taxon>Hyphomicrobiales</taxon>
        <taxon>Nitrobacteraceae</taxon>
        <taxon>Bradyrhizobium</taxon>
    </lineage>
</organism>
<dbReference type="InterPro" id="IPR003684">
    <property type="entry name" value="Porin_alphabac"/>
</dbReference>
<feature type="chain" id="PRO_5031612028" description="Porin" evidence="10">
    <location>
        <begin position="24"/>
        <end position="532"/>
    </location>
</feature>
<keyword evidence="5 10" id="KW-0732">Signal</keyword>
<keyword evidence="3 10" id="KW-1134">Transmembrane beta strand</keyword>
<comment type="similarity">
    <text evidence="1 10">Belongs to the alphaproteobacteria porin family.</text>
</comment>
<dbReference type="Pfam" id="PF02530">
    <property type="entry name" value="Porin_2"/>
    <property type="match status" value="1"/>
</dbReference>
<keyword evidence="12" id="KW-1185">Reference proteome</keyword>
<dbReference type="GO" id="GO:0006811">
    <property type="term" value="P:monoatomic ion transport"/>
    <property type="evidence" value="ECO:0007669"/>
    <property type="project" value="UniProtKB-KW"/>
</dbReference>
<evidence type="ECO:0000256" key="9">
    <source>
        <dbReference type="ARBA" id="ARBA00023237"/>
    </source>
</evidence>
<dbReference type="EMBL" id="JAAVLX010000010">
    <property type="protein sequence ID" value="NOJ43396.1"/>
    <property type="molecule type" value="Genomic_DNA"/>
</dbReference>
<dbReference type="GO" id="GO:0046930">
    <property type="term" value="C:pore complex"/>
    <property type="evidence" value="ECO:0007669"/>
    <property type="project" value="UniProtKB-KW"/>
</dbReference>
<evidence type="ECO:0000256" key="8">
    <source>
        <dbReference type="ARBA" id="ARBA00023136"/>
    </source>
</evidence>
<evidence type="ECO:0000313" key="12">
    <source>
        <dbReference type="Proteomes" id="UP000544122"/>
    </source>
</evidence>
<dbReference type="GO" id="GO:0015288">
    <property type="term" value="F:porin activity"/>
    <property type="evidence" value="ECO:0007669"/>
    <property type="project" value="UniProtKB-KW"/>
</dbReference>
<keyword evidence="6 10" id="KW-0406">Ion transport</keyword>
<sequence length="532" mass="55386">MVTARTLILGSAAGLVALSGAQAADLPVKAKAVEYVRICSLYGAGFFFIPGSDTCIKLGGYLRADVTFNGGAHGAPAWNGDIGQQNRYRNYFVARSRMALTVDTRTATEYGVVRTFGQADIQFTTLGNSTFNPNSLATNLGNNPQLLDTAGNGYVAVEFVFIQFAGFTFGKSASAYATPWQGFPGNINSSLLGGQNTDTGVNNIQYTAQFGNGVSASIGLDDPTTWDRTAVYNLAIPAAIGANGTGSNAYAGVHAPDIVGNIRVDQAWGLFQLSAAAHEVNGSYNTLGAGAVPTALSEISGHPESKWGGAVMAALQIKNIPTGAGDDIKIDASFAKGATKYVIATSGTSPSFAMFGDSGFAYQSVGFGATTDGVYFPGAAGTGGIALTTAWGVRGAFNHNWNPYWSTSLFGGYSAVRYDGGANDNLLGAGTSTAKGAYCAAFAASHPGQALGGNAAGNYTCNPDFNVSQLGVVTRWTPVKNLTFSGEVQWFHLDQKMSGSSVFAATAPKPSALYEFKDQNTVLLQFRAQRNF</sequence>
<keyword evidence="9 10" id="KW-0998">Cell outer membrane</keyword>
<dbReference type="GO" id="GO:0009279">
    <property type="term" value="C:cell outer membrane"/>
    <property type="evidence" value="ECO:0007669"/>
    <property type="project" value="UniProtKB-SubCell"/>
</dbReference>
<accession>A0A7Y4LYL6</accession>
<dbReference type="RefSeq" id="WP_171582602.1">
    <property type="nucleotide sequence ID" value="NZ_JAAVLX010000010.1"/>
</dbReference>
<name>A0A7Y4LYL6_9BRAD</name>
<dbReference type="AlphaFoldDB" id="A0A7Y4LYL6"/>
<dbReference type="Proteomes" id="UP000544122">
    <property type="component" value="Unassembled WGS sequence"/>
</dbReference>
<reference evidence="11 12" key="1">
    <citation type="submission" date="2020-03" db="EMBL/GenBank/DDBJ databases">
        <title>Bradyrhizobium diversity isolated from nodules of Indigofera sp.</title>
        <authorList>
            <person name="Klepa M."/>
            <person name="Helene L."/>
            <person name="Hungria M."/>
        </authorList>
    </citation>
    <scope>NUCLEOTIDE SEQUENCE [LARGE SCALE GENOMIC DNA]</scope>
    <source>
        <strain evidence="11 12">WSM 1791</strain>
    </source>
</reference>
<comment type="domain">
    <text evidence="10">Consists of 16-stranded beta-barrel sheets, with large surface-exposed loops, that form a transmembrane pore at the center of each barrel. The pore is partially ocluded by a peptide loop that folds into the pore lumen.</text>
</comment>
<protein>
    <recommendedName>
        <fullName evidence="10">Porin</fullName>
    </recommendedName>
</protein>
<comment type="caution">
    <text evidence="11">The sequence shown here is derived from an EMBL/GenBank/DDBJ whole genome shotgun (WGS) entry which is preliminary data.</text>
</comment>
<comment type="subcellular location">
    <subcellularLocation>
        <location evidence="10">Cell outer membrane</location>
        <topology evidence="10">Multi-pass membrane protein</topology>
    </subcellularLocation>
</comment>
<evidence type="ECO:0000256" key="6">
    <source>
        <dbReference type="ARBA" id="ARBA00023065"/>
    </source>
</evidence>
<keyword evidence="4 10" id="KW-0812">Transmembrane</keyword>
<evidence type="ECO:0000256" key="5">
    <source>
        <dbReference type="ARBA" id="ARBA00022729"/>
    </source>
</evidence>
<keyword evidence="2 10" id="KW-0813">Transport</keyword>
<evidence type="ECO:0000256" key="4">
    <source>
        <dbReference type="ARBA" id="ARBA00022692"/>
    </source>
</evidence>
<evidence type="ECO:0000256" key="1">
    <source>
        <dbReference type="ARBA" id="ARBA00009521"/>
    </source>
</evidence>
<proteinExistence type="inferred from homology"/>
<keyword evidence="7 10" id="KW-0626">Porin</keyword>
<evidence type="ECO:0000256" key="2">
    <source>
        <dbReference type="ARBA" id="ARBA00022448"/>
    </source>
</evidence>
<evidence type="ECO:0000313" key="11">
    <source>
        <dbReference type="EMBL" id="NOJ43396.1"/>
    </source>
</evidence>
<evidence type="ECO:0000256" key="7">
    <source>
        <dbReference type="ARBA" id="ARBA00023114"/>
    </source>
</evidence>
<comment type="function">
    <text evidence="10">Forms passive diffusion pores that allow small molecular weight hydrophilic materials across the outer membrane.</text>
</comment>
<gene>
    <name evidence="11" type="ORF">HCN58_28195</name>
</gene>
<keyword evidence="8 10" id="KW-0472">Membrane</keyword>
<feature type="signal peptide" evidence="10">
    <location>
        <begin position="1"/>
        <end position="23"/>
    </location>
</feature>
<evidence type="ECO:0000256" key="10">
    <source>
        <dbReference type="RuleBase" id="RU364005"/>
    </source>
</evidence>
<evidence type="ECO:0000256" key="3">
    <source>
        <dbReference type="ARBA" id="ARBA00022452"/>
    </source>
</evidence>